<dbReference type="RefSeq" id="WP_115362628.1">
    <property type="nucleotide sequence ID" value="NZ_CP038012.1"/>
</dbReference>
<keyword evidence="3" id="KW-0862">Zinc</keyword>
<evidence type="ECO:0000256" key="1">
    <source>
        <dbReference type="ARBA" id="ARBA00022723"/>
    </source>
</evidence>
<feature type="region of interest" description="Disordered" evidence="5">
    <location>
        <begin position="154"/>
        <end position="180"/>
    </location>
</feature>
<keyword evidence="8" id="KW-1185">Reference proteome</keyword>
<dbReference type="PROSITE" id="PS51128">
    <property type="entry name" value="ZF_DKSA_2"/>
    <property type="match status" value="1"/>
</dbReference>
<dbReference type="Proteomes" id="UP000254519">
    <property type="component" value="Unassembled WGS sequence"/>
</dbReference>
<evidence type="ECO:0000313" key="8">
    <source>
        <dbReference type="Proteomes" id="UP000254519"/>
    </source>
</evidence>
<dbReference type="InterPro" id="IPR000962">
    <property type="entry name" value="Znf_DskA_TraR"/>
</dbReference>
<gene>
    <name evidence="7" type="primary">yocK</name>
    <name evidence="7" type="ORF">NCTC4822_02498</name>
</gene>
<dbReference type="PANTHER" id="PTHR33823">
    <property type="entry name" value="RNA POLYMERASE-BINDING TRANSCRIPTION FACTOR DKSA-RELATED"/>
    <property type="match status" value="1"/>
</dbReference>
<keyword evidence="2" id="KW-0863">Zinc-finger</keyword>
<evidence type="ECO:0000256" key="2">
    <source>
        <dbReference type="ARBA" id="ARBA00022771"/>
    </source>
</evidence>
<proteinExistence type="predicted"/>
<feature type="domain" description="Zinc finger DksA/TraR C4-type" evidence="6">
    <location>
        <begin position="85"/>
        <end position="113"/>
    </location>
</feature>
<evidence type="ECO:0000256" key="4">
    <source>
        <dbReference type="PROSITE-ProRule" id="PRU00510"/>
    </source>
</evidence>
<evidence type="ECO:0000256" key="3">
    <source>
        <dbReference type="ARBA" id="ARBA00022833"/>
    </source>
</evidence>
<dbReference type="GO" id="GO:0008270">
    <property type="term" value="F:zinc ion binding"/>
    <property type="evidence" value="ECO:0007669"/>
    <property type="project" value="UniProtKB-KW"/>
</dbReference>
<dbReference type="Gene3D" id="1.20.120.910">
    <property type="entry name" value="DksA, coiled-coil domain"/>
    <property type="match status" value="1"/>
</dbReference>
<protein>
    <submittedName>
        <fullName evidence="7">General stress protein 16O</fullName>
    </submittedName>
</protein>
<dbReference type="SUPFAM" id="SSF57716">
    <property type="entry name" value="Glucocorticoid receptor-like (DNA-binding domain)"/>
    <property type="match status" value="1"/>
</dbReference>
<evidence type="ECO:0000259" key="6">
    <source>
        <dbReference type="Pfam" id="PF01258"/>
    </source>
</evidence>
<name>A0A380C884_SPOPA</name>
<dbReference type="PANTHER" id="PTHR33823:SF4">
    <property type="entry name" value="GENERAL STRESS PROTEIN 16O"/>
    <property type="match status" value="1"/>
</dbReference>
<dbReference type="AlphaFoldDB" id="A0A380C884"/>
<evidence type="ECO:0000313" key="7">
    <source>
        <dbReference type="EMBL" id="SUJ14713.1"/>
    </source>
</evidence>
<dbReference type="SUPFAM" id="SSF109635">
    <property type="entry name" value="DnaK suppressor protein DksA, alpha-hairpin domain"/>
    <property type="match status" value="1"/>
</dbReference>
<dbReference type="InterPro" id="IPR037187">
    <property type="entry name" value="DnaK_N"/>
</dbReference>
<evidence type="ECO:0000256" key="5">
    <source>
        <dbReference type="SAM" id="MobiDB-lite"/>
    </source>
</evidence>
<dbReference type="OrthoDB" id="9811543at2"/>
<dbReference type="Pfam" id="PF01258">
    <property type="entry name" value="zf-dskA_traR"/>
    <property type="match status" value="1"/>
</dbReference>
<organism evidence="7 8">
    <name type="scientific">Sporosarcina pasteurii</name>
    <name type="common">Bacillus pasteurii</name>
    <dbReference type="NCBI Taxonomy" id="1474"/>
    <lineage>
        <taxon>Bacteria</taxon>
        <taxon>Bacillati</taxon>
        <taxon>Bacillota</taxon>
        <taxon>Bacilli</taxon>
        <taxon>Bacillales</taxon>
        <taxon>Caryophanaceae</taxon>
        <taxon>Sporosarcina</taxon>
    </lineage>
</organism>
<feature type="region of interest" description="Disordered" evidence="5">
    <location>
        <begin position="1"/>
        <end position="46"/>
    </location>
</feature>
<sequence>MLNDKQKQHLKTELVEMKEQSMKVEETTSQKESIKETSGELSMYDNHPADMGTALFDIEKNRVLNEHAESDIRKIDIALKAMADGSYGKCEVCQNDIPYERLLTVPYTTFCIEHAELVEQSVEEDVTLNEMENPFESTQDPTAIDYENSFDEVAEFGTSDSPSDFIDPKNTTYTDDVQGEPRLIDQMVEKSITDNTDDQD</sequence>
<feature type="compositionally biased region" description="Basic and acidic residues" evidence="5">
    <location>
        <begin position="1"/>
        <end position="38"/>
    </location>
</feature>
<keyword evidence="1" id="KW-0479">Metal-binding</keyword>
<reference evidence="7 8" key="1">
    <citation type="submission" date="2018-06" db="EMBL/GenBank/DDBJ databases">
        <authorList>
            <consortium name="Pathogen Informatics"/>
            <person name="Doyle S."/>
        </authorList>
    </citation>
    <scope>NUCLEOTIDE SEQUENCE [LARGE SCALE GENOMIC DNA]</scope>
    <source>
        <strain evidence="8">ATCC 11859 / DSM 33 / NCIB 8841 / NCTC 4822</strain>
    </source>
</reference>
<dbReference type="EMBL" id="UGYZ01000002">
    <property type="protein sequence ID" value="SUJ14713.1"/>
    <property type="molecule type" value="Genomic_DNA"/>
</dbReference>
<feature type="zinc finger region" description="dksA C4-type" evidence="4">
    <location>
        <begin position="90"/>
        <end position="114"/>
    </location>
</feature>
<accession>A0A380C884</accession>